<dbReference type="InterPro" id="IPR032568">
    <property type="entry name" value="DUF4926"/>
</dbReference>
<comment type="caution">
    <text evidence="1">The sequence shown here is derived from an EMBL/GenBank/DDBJ whole genome shotgun (WGS) entry which is preliminary data.</text>
</comment>
<name>A0A139X181_9CYAN</name>
<evidence type="ECO:0008006" key="3">
    <source>
        <dbReference type="Google" id="ProtNLM"/>
    </source>
</evidence>
<dbReference type="Pfam" id="PF16277">
    <property type="entry name" value="DUF4926"/>
    <property type="match status" value="1"/>
</dbReference>
<dbReference type="STRING" id="128403.WA1_37205"/>
<dbReference type="EMBL" id="ANNX02000041">
    <property type="protein sequence ID" value="KYC38445.1"/>
    <property type="molecule type" value="Genomic_DNA"/>
</dbReference>
<accession>A0A139X181</accession>
<proteinExistence type="predicted"/>
<protein>
    <recommendedName>
        <fullName evidence="3">DUF4926 domain-containing protein</fullName>
    </recommendedName>
</protein>
<sequence>MKMLDVVALIKDVPEEGVYRGQVGTVVELLAPNVFEVEFSDNSGRTYAMLTLKAEHLMVLHYEPIKVA</sequence>
<dbReference type="Proteomes" id="UP000076925">
    <property type="component" value="Unassembled WGS sequence"/>
</dbReference>
<dbReference type="AlphaFoldDB" id="A0A139X181"/>
<gene>
    <name evidence="1" type="ORF">WA1_37205</name>
</gene>
<dbReference type="OrthoDB" id="488825at2"/>
<evidence type="ECO:0000313" key="1">
    <source>
        <dbReference type="EMBL" id="KYC38445.1"/>
    </source>
</evidence>
<organism evidence="1 2">
    <name type="scientific">Scytonema hofmannii PCC 7110</name>
    <dbReference type="NCBI Taxonomy" id="128403"/>
    <lineage>
        <taxon>Bacteria</taxon>
        <taxon>Bacillati</taxon>
        <taxon>Cyanobacteriota</taxon>
        <taxon>Cyanophyceae</taxon>
        <taxon>Nostocales</taxon>
        <taxon>Scytonemataceae</taxon>
        <taxon>Scytonema</taxon>
    </lineage>
</organism>
<evidence type="ECO:0000313" key="2">
    <source>
        <dbReference type="Proteomes" id="UP000076925"/>
    </source>
</evidence>
<keyword evidence="2" id="KW-1185">Reference proteome</keyword>
<reference evidence="1 2" key="1">
    <citation type="journal article" date="2013" name="Genome Biol. Evol.">
        <title>Genomes of Stigonematalean cyanobacteria (subsection V) and the evolution of oxygenic photosynthesis from prokaryotes to plastids.</title>
        <authorList>
            <person name="Dagan T."/>
            <person name="Roettger M."/>
            <person name="Stucken K."/>
            <person name="Landan G."/>
            <person name="Koch R."/>
            <person name="Major P."/>
            <person name="Gould S.B."/>
            <person name="Goremykin V.V."/>
            <person name="Rippka R."/>
            <person name="Tandeau de Marsac N."/>
            <person name="Gugger M."/>
            <person name="Lockhart P.J."/>
            <person name="Allen J.F."/>
            <person name="Brune I."/>
            <person name="Maus I."/>
            <person name="Puhler A."/>
            <person name="Martin W.F."/>
        </authorList>
    </citation>
    <scope>NUCLEOTIDE SEQUENCE [LARGE SCALE GENOMIC DNA]</scope>
    <source>
        <strain evidence="1 2">PCC 7110</strain>
    </source>
</reference>